<comment type="similarity">
    <text evidence="1 3">Belongs to the type-B carboxylesterase/lipase family.</text>
</comment>
<dbReference type="PANTHER" id="PTHR11559">
    <property type="entry name" value="CARBOXYLESTERASE"/>
    <property type="match status" value="1"/>
</dbReference>
<gene>
    <name evidence="5" type="ORF">FISHEDRAFT_40851</name>
</gene>
<dbReference type="InterPro" id="IPR002018">
    <property type="entry name" value="CarbesteraseB"/>
</dbReference>
<dbReference type="EMBL" id="KN881721">
    <property type="protein sequence ID" value="KIY49845.1"/>
    <property type="molecule type" value="Genomic_DNA"/>
</dbReference>
<reference evidence="5 6" key="1">
    <citation type="journal article" date="2015" name="Fungal Genet. Biol.">
        <title>Evolution of novel wood decay mechanisms in Agaricales revealed by the genome sequences of Fistulina hepatica and Cylindrobasidium torrendii.</title>
        <authorList>
            <person name="Floudas D."/>
            <person name="Held B.W."/>
            <person name="Riley R."/>
            <person name="Nagy L.G."/>
            <person name="Koehler G."/>
            <person name="Ransdell A.S."/>
            <person name="Younus H."/>
            <person name="Chow J."/>
            <person name="Chiniquy J."/>
            <person name="Lipzen A."/>
            <person name="Tritt A."/>
            <person name="Sun H."/>
            <person name="Haridas S."/>
            <person name="LaButti K."/>
            <person name="Ohm R.A."/>
            <person name="Kues U."/>
            <person name="Blanchette R.A."/>
            <person name="Grigoriev I.V."/>
            <person name="Minto R.E."/>
            <person name="Hibbett D.S."/>
        </authorList>
    </citation>
    <scope>NUCLEOTIDE SEQUENCE [LARGE SCALE GENOMIC DNA]</scope>
    <source>
        <strain evidence="5 6">ATCC 64428</strain>
    </source>
</reference>
<evidence type="ECO:0000256" key="1">
    <source>
        <dbReference type="ARBA" id="ARBA00005964"/>
    </source>
</evidence>
<evidence type="ECO:0000313" key="6">
    <source>
        <dbReference type="Proteomes" id="UP000054144"/>
    </source>
</evidence>
<dbReference type="EC" id="3.1.1.-" evidence="3"/>
<keyword evidence="2 3" id="KW-0378">Hydrolase</keyword>
<accession>A0A0D7AHQ5</accession>
<dbReference type="InterPro" id="IPR050309">
    <property type="entry name" value="Type-B_Carboxylest/Lipase"/>
</dbReference>
<name>A0A0D7AHQ5_9AGAR</name>
<dbReference type="Gene3D" id="3.40.50.1820">
    <property type="entry name" value="alpha/beta hydrolase"/>
    <property type="match status" value="1"/>
</dbReference>
<dbReference type="GO" id="GO:0016787">
    <property type="term" value="F:hydrolase activity"/>
    <property type="evidence" value="ECO:0007669"/>
    <property type="project" value="UniProtKB-KW"/>
</dbReference>
<dbReference type="AlphaFoldDB" id="A0A0D7AHQ5"/>
<feature type="signal peptide" evidence="3">
    <location>
        <begin position="1"/>
        <end position="18"/>
    </location>
</feature>
<feature type="domain" description="Carboxylesterase type B" evidence="4">
    <location>
        <begin position="145"/>
        <end position="661"/>
    </location>
</feature>
<evidence type="ECO:0000256" key="3">
    <source>
        <dbReference type="RuleBase" id="RU361235"/>
    </source>
</evidence>
<evidence type="ECO:0000256" key="2">
    <source>
        <dbReference type="ARBA" id="ARBA00022801"/>
    </source>
</evidence>
<feature type="chain" id="PRO_5005115164" description="Carboxylic ester hydrolase" evidence="3">
    <location>
        <begin position="19"/>
        <end position="681"/>
    </location>
</feature>
<sequence>MLLSLYLLIGAAAATTACEGVTVFYQNNGNWSSHADQPSALFVNQPSTYDEAAATCADHNETLLSCDQFADFYNQFTYQQYLGKIDTDVLLWSSCNSSLPSSWTGSVSSSNTSSGSFPFLCTNSAPFVSKVDTDYSVFPRVNTTVNGTTFEGLRDHMAFRFMGIPYAKPPVGDLRFKYAESWNSSYVNATKYSAACLQYGWFDGNSYGLNPWGNSEDCLYLNVFTSSIPADPPIIDTASLKPVMFWMHGGAQTSGTGTDSTFDGDSLVSRSDIVLVTINYRLNIFGYLSLNDSVVPGNYALTDKIAALEWVQKYISGFGGNPNNVTIFGQSAGGGSVIDLITSPKASGLYEGAILQSSGRGHDTNPSVAAAAVLPYLDQYCNGAGEERLECLQALPAETLLNITYSEVATWQTVVDGIYVPDIPISQVAKGRPYINTVKYLSGFMPEEAQSLLQTTLAPNMTDFNETMQILVEAGQLVQAQADAVFASNLWLVTNETVNNASSTYTNVYNASINVATDATISCFGVGFTIVGAAVSAWESMWIYEHQRGYGLSFYDFYDLCTFPDGEPDTPYYRCHSSDLYEVFGTYYLFDLPVRVADDIYYTNAVQDMWASFARTGNPNVDQDYLTARGYNSTLAFFSNWQWPEFNSWDPQVASLQYPTPGYKALPDLEHCKVLMPYATL</sequence>
<keyword evidence="6" id="KW-1185">Reference proteome</keyword>
<protein>
    <recommendedName>
        <fullName evidence="3">Carboxylic ester hydrolase</fullName>
        <ecNumber evidence="3">3.1.1.-</ecNumber>
    </recommendedName>
</protein>
<dbReference type="OrthoDB" id="408631at2759"/>
<dbReference type="Proteomes" id="UP000054144">
    <property type="component" value="Unassembled WGS sequence"/>
</dbReference>
<keyword evidence="3" id="KW-0732">Signal</keyword>
<dbReference type="InterPro" id="IPR019826">
    <property type="entry name" value="Carboxylesterase_B_AS"/>
</dbReference>
<dbReference type="InterPro" id="IPR029058">
    <property type="entry name" value="AB_hydrolase_fold"/>
</dbReference>
<evidence type="ECO:0000259" key="4">
    <source>
        <dbReference type="Pfam" id="PF00135"/>
    </source>
</evidence>
<organism evidence="5 6">
    <name type="scientific">Fistulina hepatica ATCC 64428</name>
    <dbReference type="NCBI Taxonomy" id="1128425"/>
    <lineage>
        <taxon>Eukaryota</taxon>
        <taxon>Fungi</taxon>
        <taxon>Dikarya</taxon>
        <taxon>Basidiomycota</taxon>
        <taxon>Agaricomycotina</taxon>
        <taxon>Agaricomycetes</taxon>
        <taxon>Agaricomycetidae</taxon>
        <taxon>Agaricales</taxon>
        <taxon>Fistulinaceae</taxon>
        <taxon>Fistulina</taxon>
    </lineage>
</organism>
<proteinExistence type="inferred from homology"/>
<dbReference type="PROSITE" id="PS00122">
    <property type="entry name" value="CARBOXYLESTERASE_B_1"/>
    <property type="match status" value="1"/>
</dbReference>
<evidence type="ECO:0000313" key="5">
    <source>
        <dbReference type="EMBL" id="KIY49845.1"/>
    </source>
</evidence>
<dbReference type="ESTHER" id="9agar-a0a0d7ahq5">
    <property type="family name" value="Fungal_carboxylesterase_lipase"/>
</dbReference>
<dbReference type="Pfam" id="PF00135">
    <property type="entry name" value="COesterase"/>
    <property type="match status" value="1"/>
</dbReference>
<dbReference type="SUPFAM" id="SSF53474">
    <property type="entry name" value="alpha/beta-Hydrolases"/>
    <property type="match status" value="1"/>
</dbReference>